<dbReference type="SUPFAM" id="SSF103473">
    <property type="entry name" value="MFS general substrate transporter"/>
    <property type="match status" value="1"/>
</dbReference>
<comment type="similarity">
    <text evidence="2">Belongs to the major facilitator superfamily.</text>
</comment>
<evidence type="ECO:0000313" key="11">
    <source>
        <dbReference type="EMBL" id="TNU73947.1"/>
    </source>
</evidence>
<feature type="compositionally biased region" description="Low complexity" evidence="8">
    <location>
        <begin position="424"/>
        <end position="438"/>
    </location>
</feature>
<evidence type="ECO:0000256" key="2">
    <source>
        <dbReference type="ARBA" id="ARBA00008335"/>
    </source>
</evidence>
<dbReference type="CDD" id="cd17324">
    <property type="entry name" value="MFS_NepI_like"/>
    <property type="match status" value="1"/>
</dbReference>
<evidence type="ECO:0000256" key="1">
    <source>
        <dbReference type="ARBA" id="ARBA00004651"/>
    </source>
</evidence>
<comment type="caution">
    <text evidence="11">The sequence shown here is derived from an EMBL/GenBank/DDBJ whole genome shotgun (WGS) entry which is preliminary data.</text>
</comment>
<feature type="region of interest" description="Disordered" evidence="8">
    <location>
        <begin position="405"/>
        <end position="447"/>
    </location>
</feature>
<gene>
    <name evidence="11" type="ORF">FH969_08840</name>
</gene>
<feature type="transmembrane region" description="Helical" evidence="9">
    <location>
        <begin position="83"/>
        <end position="102"/>
    </location>
</feature>
<evidence type="ECO:0000256" key="7">
    <source>
        <dbReference type="ARBA" id="ARBA00023136"/>
    </source>
</evidence>
<keyword evidence="4" id="KW-1003">Cell membrane</keyword>
<feature type="transmembrane region" description="Helical" evidence="9">
    <location>
        <begin position="259"/>
        <end position="280"/>
    </location>
</feature>
<feature type="transmembrane region" description="Helical" evidence="9">
    <location>
        <begin position="319"/>
        <end position="337"/>
    </location>
</feature>
<evidence type="ECO:0000313" key="12">
    <source>
        <dbReference type="Proteomes" id="UP000313849"/>
    </source>
</evidence>
<dbReference type="GO" id="GO:0005886">
    <property type="term" value="C:plasma membrane"/>
    <property type="evidence" value="ECO:0007669"/>
    <property type="project" value="UniProtKB-SubCell"/>
</dbReference>
<organism evidence="11 12">
    <name type="scientific">Miniimonas arenae</name>
    <dbReference type="NCBI Taxonomy" id="676201"/>
    <lineage>
        <taxon>Bacteria</taxon>
        <taxon>Bacillati</taxon>
        <taxon>Actinomycetota</taxon>
        <taxon>Actinomycetes</taxon>
        <taxon>Micrococcales</taxon>
        <taxon>Beutenbergiaceae</taxon>
        <taxon>Miniimonas</taxon>
    </lineage>
</organism>
<keyword evidence="12" id="KW-1185">Reference proteome</keyword>
<evidence type="ECO:0000256" key="5">
    <source>
        <dbReference type="ARBA" id="ARBA00022692"/>
    </source>
</evidence>
<evidence type="ECO:0000256" key="4">
    <source>
        <dbReference type="ARBA" id="ARBA00022475"/>
    </source>
</evidence>
<feature type="transmembrane region" description="Helical" evidence="9">
    <location>
        <begin position="373"/>
        <end position="397"/>
    </location>
</feature>
<accession>A0A5C5BBS9</accession>
<dbReference type="Proteomes" id="UP000313849">
    <property type="component" value="Unassembled WGS sequence"/>
</dbReference>
<keyword evidence="3" id="KW-0813">Transport</keyword>
<feature type="transmembrane region" description="Helical" evidence="9">
    <location>
        <begin position="138"/>
        <end position="160"/>
    </location>
</feature>
<feature type="transmembrane region" description="Helical" evidence="9">
    <location>
        <begin position="226"/>
        <end position="247"/>
    </location>
</feature>
<keyword evidence="5 9" id="KW-0812">Transmembrane</keyword>
<dbReference type="GO" id="GO:0022857">
    <property type="term" value="F:transmembrane transporter activity"/>
    <property type="evidence" value="ECO:0007669"/>
    <property type="project" value="InterPro"/>
</dbReference>
<dbReference type="Gene3D" id="1.20.1250.20">
    <property type="entry name" value="MFS general substrate transporter like domains"/>
    <property type="match status" value="1"/>
</dbReference>
<dbReference type="AlphaFoldDB" id="A0A5C5BBS9"/>
<proteinExistence type="inferred from homology"/>
<name>A0A5C5BBS9_9MICO</name>
<dbReference type="RefSeq" id="WP_139987013.1">
    <property type="nucleotide sequence ID" value="NZ_VENP01000029.1"/>
</dbReference>
<feature type="transmembrane region" description="Helical" evidence="9">
    <location>
        <begin position="48"/>
        <end position="71"/>
    </location>
</feature>
<keyword evidence="7 9" id="KW-0472">Membrane</keyword>
<reference evidence="11 12" key="1">
    <citation type="submission" date="2019-06" db="EMBL/GenBank/DDBJ databases">
        <title>Draft genome sequence of Miniimonas arenae KCTC 19750T isolated from sea sand.</title>
        <authorList>
            <person name="Park S.-J."/>
        </authorList>
    </citation>
    <scope>NUCLEOTIDE SEQUENCE [LARGE SCALE GENOMIC DNA]</scope>
    <source>
        <strain evidence="11 12">KCTC 19750</strain>
    </source>
</reference>
<sequence length="447" mass="45134">MAVDPGSPRAPRRVMVGLGAAGVATFAQLYACQALLPEISRDLDVSPGSAALTVSVATLGLALAVVPWSFGADRLGHVRVMRFALVTSSALGLVVPLLPSVLPGLEPILVVRFLTGLALAAVPGTAVAYLHHTLSPRAAAAATGIYIAGTTVGGAAGRLLAGPLAAVVGWRAALGVIAVVCVIAAVVFVRAVPAQDGHAPVRSEAAPVGLRGAAHRIGRVVTDRPLLALCLQPFLLMGAFVATYNYLTFRLETPPFDLAPALAALCFLAYGAGTLTSSVSGRWTARWGRRRVVLAGAAAMALGAVAMLPATLFAVVPGLLLLTAGYFAAHSTASSWVGRRAGDVRSQAAALYNVSTYAGSALLGWAVGPLFQAVGWAGVSGAVVALAVVCAVGVGLATRGVPDGEVAPQAVGSPRQDSPGQDSLGRGAPRRGVPAAARLRAESRASV</sequence>
<evidence type="ECO:0000256" key="9">
    <source>
        <dbReference type="SAM" id="Phobius"/>
    </source>
</evidence>
<feature type="transmembrane region" description="Helical" evidence="9">
    <location>
        <begin position="108"/>
        <end position="131"/>
    </location>
</feature>
<dbReference type="PROSITE" id="PS50850">
    <property type="entry name" value="MFS"/>
    <property type="match status" value="1"/>
</dbReference>
<dbReference type="InterPro" id="IPR020846">
    <property type="entry name" value="MFS_dom"/>
</dbReference>
<dbReference type="OrthoDB" id="63984at2"/>
<evidence type="ECO:0000256" key="8">
    <source>
        <dbReference type="SAM" id="MobiDB-lite"/>
    </source>
</evidence>
<dbReference type="InterPro" id="IPR011701">
    <property type="entry name" value="MFS"/>
</dbReference>
<evidence type="ECO:0000256" key="3">
    <source>
        <dbReference type="ARBA" id="ARBA00022448"/>
    </source>
</evidence>
<evidence type="ECO:0000256" key="6">
    <source>
        <dbReference type="ARBA" id="ARBA00022989"/>
    </source>
</evidence>
<dbReference type="InterPro" id="IPR036259">
    <property type="entry name" value="MFS_trans_sf"/>
</dbReference>
<feature type="transmembrane region" description="Helical" evidence="9">
    <location>
        <begin position="14"/>
        <end position="36"/>
    </location>
</feature>
<dbReference type="PANTHER" id="PTHR43271:SF1">
    <property type="entry name" value="INNER MEMBRANE TRANSPORT PROTEIN YNFM"/>
    <property type="match status" value="1"/>
</dbReference>
<feature type="domain" description="Major facilitator superfamily (MFS) profile" evidence="10">
    <location>
        <begin position="14"/>
        <end position="405"/>
    </location>
</feature>
<evidence type="ECO:0000259" key="10">
    <source>
        <dbReference type="PROSITE" id="PS50850"/>
    </source>
</evidence>
<feature type="transmembrane region" description="Helical" evidence="9">
    <location>
        <begin position="292"/>
        <end position="313"/>
    </location>
</feature>
<comment type="subcellular location">
    <subcellularLocation>
        <location evidence="1">Cell membrane</location>
        <topology evidence="1">Multi-pass membrane protein</topology>
    </subcellularLocation>
</comment>
<dbReference type="PANTHER" id="PTHR43271">
    <property type="entry name" value="BLL2771 PROTEIN"/>
    <property type="match status" value="1"/>
</dbReference>
<dbReference type="Pfam" id="PF07690">
    <property type="entry name" value="MFS_1"/>
    <property type="match status" value="1"/>
</dbReference>
<feature type="transmembrane region" description="Helical" evidence="9">
    <location>
        <begin position="349"/>
        <end position="367"/>
    </location>
</feature>
<protein>
    <submittedName>
        <fullName evidence="11">MFS transporter</fullName>
    </submittedName>
</protein>
<feature type="transmembrane region" description="Helical" evidence="9">
    <location>
        <begin position="172"/>
        <end position="192"/>
    </location>
</feature>
<dbReference type="EMBL" id="VENP01000029">
    <property type="protein sequence ID" value="TNU73947.1"/>
    <property type="molecule type" value="Genomic_DNA"/>
</dbReference>
<keyword evidence="6 9" id="KW-1133">Transmembrane helix</keyword>